<dbReference type="EMBL" id="MU167219">
    <property type="protein sequence ID" value="KAG0150486.1"/>
    <property type="molecule type" value="Genomic_DNA"/>
</dbReference>
<dbReference type="Proteomes" id="UP000886653">
    <property type="component" value="Unassembled WGS sequence"/>
</dbReference>
<feature type="region of interest" description="Disordered" evidence="1">
    <location>
        <begin position="1"/>
        <end position="30"/>
    </location>
</feature>
<comment type="caution">
    <text evidence="2">The sequence shown here is derived from an EMBL/GenBank/DDBJ whole genome shotgun (WGS) entry which is preliminary data.</text>
</comment>
<proteinExistence type="predicted"/>
<evidence type="ECO:0000256" key="1">
    <source>
        <dbReference type="SAM" id="MobiDB-lite"/>
    </source>
</evidence>
<organism evidence="2 3">
    <name type="scientific">Cronartium quercuum f. sp. fusiforme G11</name>
    <dbReference type="NCBI Taxonomy" id="708437"/>
    <lineage>
        <taxon>Eukaryota</taxon>
        <taxon>Fungi</taxon>
        <taxon>Dikarya</taxon>
        <taxon>Basidiomycota</taxon>
        <taxon>Pucciniomycotina</taxon>
        <taxon>Pucciniomycetes</taxon>
        <taxon>Pucciniales</taxon>
        <taxon>Coleosporiaceae</taxon>
        <taxon>Cronartium</taxon>
    </lineage>
</organism>
<accession>A0A9P6TFC1</accession>
<keyword evidence="3" id="KW-1185">Reference proteome</keyword>
<evidence type="ECO:0000313" key="2">
    <source>
        <dbReference type="EMBL" id="KAG0150486.1"/>
    </source>
</evidence>
<protein>
    <submittedName>
        <fullName evidence="2">Uncharacterized protein</fullName>
    </submittedName>
</protein>
<dbReference type="AlphaFoldDB" id="A0A9P6TFC1"/>
<name>A0A9P6TFC1_9BASI</name>
<reference evidence="2" key="1">
    <citation type="submission" date="2013-11" db="EMBL/GenBank/DDBJ databases">
        <title>Genome sequence of the fusiform rust pathogen reveals effectors for host alternation and coevolution with pine.</title>
        <authorList>
            <consortium name="DOE Joint Genome Institute"/>
            <person name="Smith K."/>
            <person name="Pendleton A."/>
            <person name="Kubisiak T."/>
            <person name="Anderson C."/>
            <person name="Salamov A."/>
            <person name="Aerts A."/>
            <person name="Riley R."/>
            <person name="Clum A."/>
            <person name="Lindquist E."/>
            <person name="Ence D."/>
            <person name="Campbell M."/>
            <person name="Kronenberg Z."/>
            <person name="Feau N."/>
            <person name="Dhillon B."/>
            <person name="Hamelin R."/>
            <person name="Burleigh J."/>
            <person name="Smith J."/>
            <person name="Yandell M."/>
            <person name="Nelson C."/>
            <person name="Grigoriev I."/>
            <person name="Davis J."/>
        </authorList>
    </citation>
    <scope>NUCLEOTIDE SEQUENCE</scope>
    <source>
        <strain evidence="2">G11</strain>
    </source>
</reference>
<sequence length="72" mass="8031">MFDHTAGIPDPEHYTTGTQSDGRQRALKVGRSQTKTACRYGHEVIRSSDRFTSSFFRMGLFTLTLSGTILSC</sequence>
<gene>
    <name evidence="2" type="ORF">CROQUDRAFT_88000</name>
</gene>
<evidence type="ECO:0000313" key="3">
    <source>
        <dbReference type="Proteomes" id="UP000886653"/>
    </source>
</evidence>